<accession>A0A347U9W7</accession>
<feature type="transmembrane region" description="Helical" evidence="12">
    <location>
        <begin position="30"/>
        <end position="47"/>
    </location>
</feature>
<dbReference type="Gene3D" id="3.30.2010.10">
    <property type="entry name" value="Metalloproteases ('zincins'), catalytic domain"/>
    <property type="match status" value="1"/>
</dbReference>
<dbReference type="OrthoDB" id="15218at2"/>
<dbReference type="EC" id="3.4.24.-" evidence="12"/>
<dbReference type="RefSeq" id="WP_118917818.1">
    <property type="nucleotide sequence ID" value="NZ_CP032097.1"/>
</dbReference>
<keyword evidence="14" id="KW-0346">Stress response</keyword>
<dbReference type="InterPro" id="IPR001915">
    <property type="entry name" value="Peptidase_M48"/>
</dbReference>
<keyword evidence="9 12" id="KW-1133">Transmembrane helix</keyword>
<dbReference type="Proteomes" id="UP000290588">
    <property type="component" value="Unassembled WGS sequence"/>
</dbReference>
<dbReference type="InterPro" id="IPR050083">
    <property type="entry name" value="HtpX_protease"/>
</dbReference>
<dbReference type="Pfam" id="PF01435">
    <property type="entry name" value="Peptidase_M48"/>
    <property type="match status" value="1"/>
</dbReference>
<evidence type="ECO:0000256" key="8">
    <source>
        <dbReference type="ARBA" id="ARBA00022833"/>
    </source>
</evidence>
<protein>
    <recommendedName>
        <fullName evidence="12">Protease HtpX homolog</fullName>
        <ecNumber evidence="12">3.4.24.-</ecNumber>
    </recommendedName>
</protein>
<feature type="transmembrane region" description="Helical" evidence="12">
    <location>
        <begin position="7"/>
        <end position="24"/>
    </location>
</feature>
<reference evidence="14 16" key="2">
    <citation type="submission" date="2018-08" db="EMBL/GenBank/DDBJ databases">
        <title>Complete genome of the Arcobacter ellisii type strain LMG 26155.</title>
        <authorList>
            <person name="Miller W.G."/>
            <person name="Yee E."/>
            <person name="Bono J.L."/>
        </authorList>
    </citation>
    <scope>NUCLEOTIDE SEQUENCE [LARGE SCALE GENOMIC DNA]</scope>
    <source>
        <strain evidence="14 16">LMG 26155</strain>
    </source>
</reference>
<sequence length="286" mass="31976">MEQIKTVFLLTFLTVLFVFIGYSFGGTNGMLIAFLIAGGMNFYAYYYSDQQVLKHYDATPLEDVRHPVYRITQRLTQKAGLPMPKVYLIPDHTPNAFATGRNHEHAAVAVTMGLYEMLNEEELEGVIAHELSHIKHYDILIGTIAAVFAGAIAMIANMMQFGAMFTNSNDRQSSNPIMMIVMAILLPIAASIIQMTVSRSREFMADEGAARMTGNPAGLQSALAKLENYARSGHQIHNATEQTAHMFIINPFSGLKSNIGNLFRTHPTTEDRIARLEELKFELKRR</sequence>
<evidence type="ECO:0000256" key="11">
    <source>
        <dbReference type="ARBA" id="ARBA00023136"/>
    </source>
</evidence>
<comment type="cofactor">
    <cofactor evidence="12">
        <name>Zn(2+)</name>
        <dbReference type="ChEBI" id="CHEBI:29105"/>
    </cofactor>
    <text evidence="12">Binds 1 zinc ion per subunit.</text>
</comment>
<dbReference type="EMBL" id="CP032097">
    <property type="protein sequence ID" value="AXX95645.1"/>
    <property type="molecule type" value="Genomic_DNA"/>
</dbReference>
<feature type="domain" description="Peptidase M48" evidence="13">
    <location>
        <begin position="68"/>
        <end position="279"/>
    </location>
</feature>
<feature type="binding site" evidence="12">
    <location>
        <position position="133"/>
    </location>
    <ligand>
        <name>Zn(2+)</name>
        <dbReference type="ChEBI" id="CHEBI:29105"/>
        <note>catalytic</note>
    </ligand>
</feature>
<dbReference type="KEGG" id="aell:AELL_2001"/>
<name>A0A347U9W7_9BACT</name>
<dbReference type="PANTHER" id="PTHR43221:SF1">
    <property type="entry name" value="PROTEASE HTPX"/>
    <property type="match status" value="1"/>
</dbReference>
<dbReference type="GO" id="GO:0008270">
    <property type="term" value="F:zinc ion binding"/>
    <property type="evidence" value="ECO:0007669"/>
    <property type="project" value="UniProtKB-UniRule"/>
</dbReference>
<dbReference type="GO" id="GO:0005886">
    <property type="term" value="C:plasma membrane"/>
    <property type="evidence" value="ECO:0007669"/>
    <property type="project" value="UniProtKB-SubCell"/>
</dbReference>
<evidence type="ECO:0000256" key="4">
    <source>
        <dbReference type="ARBA" id="ARBA00022670"/>
    </source>
</evidence>
<dbReference type="HAMAP" id="MF_00188">
    <property type="entry name" value="Pept_M48_protease_HtpX"/>
    <property type="match status" value="1"/>
</dbReference>
<keyword evidence="3 12" id="KW-1003">Cell membrane</keyword>
<evidence type="ECO:0000259" key="13">
    <source>
        <dbReference type="Pfam" id="PF01435"/>
    </source>
</evidence>
<evidence type="ECO:0000256" key="7">
    <source>
        <dbReference type="ARBA" id="ARBA00022801"/>
    </source>
</evidence>
<organism evidence="15 17">
    <name type="scientific">Arcobacter ellisii</name>
    <dbReference type="NCBI Taxonomy" id="913109"/>
    <lineage>
        <taxon>Bacteria</taxon>
        <taxon>Pseudomonadati</taxon>
        <taxon>Campylobacterota</taxon>
        <taxon>Epsilonproteobacteria</taxon>
        <taxon>Campylobacterales</taxon>
        <taxon>Arcobacteraceae</taxon>
        <taxon>Arcobacter</taxon>
    </lineage>
</organism>
<keyword evidence="6 12" id="KW-0479">Metal-binding</keyword>
<feature type="binding site" evidence="12">
    <location>
        <position position="202"/>
    </location>
    <ligand>
        <name>Zn(2+)</name>
        <dbReference type="ChEBI" id="CHEBI:29105"/>
        <note>catalytic</note>
    </ligand>
</feature>
<dbReference type="Proteomes" id="UP000262582">
    <property type="component" value="Chromosome"/>
</dbReference>
<evidence type="ECO:0000256" key="3">
    <source>
        <dbReference type="ARBA" id="ARBA00022475"/>
    </source>
</evidence>
<dbReference type="EMBL" id="NXIG01000004">
    <property type="protein sequence ID" value="RXI31480.1"/>
    <property type="molecule type" value="Genomic_DNA"/>
</dbReference>
<keyword evidence="4 12" id="KW-0645">Protease</keyword>
<evidence type="ECO:0000313" key="15">
    <source>
        <dbReference type="EMBL" id="RXI31480.1"/>
    </source>
</evidence>
<feature type="transmembrane region" description="Helical" evidence="12">
    <location>
        <begin position="177"/>
        <end position="197"/>
    </location>
</feature>
<keyword evidence="10 12" id="KW-0482">Metalloprotease</keyword>
<evidence type="ECO:0000256" key="9">
    <source>
        <dbReference type="ARBA" id="ARBA00022989"/>
    </source>
</evidence>
<keyword evidence="5 12" id="KW-0812">Transmembrane</keyword>
<dbReference type="InterPro" id="IPR022919">
    <property type="entry name" value="Pept_M48_protease_HtpX"/>
</dbReference>
<feature type="transmembrane region" description="Helical" evidence="12">
    <location>
        <begin position="139"/>
        <end position="165"/>
    </location>
</feature>
<comment type="similarity">
    <text evidence="2 12">Belongs to the peptidase M48B family.</text>
</comment>
<evidence type="ECO:0000256" key="5">
    <source>
        <dbReference type="ARBA" id="ARBA00022692"/>
    </source>
</evidence>
<keyword evidence="16" id="KW-1185">Reference proteome</keyword>
<evidence type="ECO:0000313" key="14">
    <source>
        <dbReference type="EMBL" id="AXX95645.1"/>
    </source>
</evidence>
<keyword evidence="11 12" id="KW-0472">Membrane</keyword>
<dbReference type="CDD" id="cd07336">
    <property type="entry name" value="M48B_HtpX_like"/>
    <property type="match status" value="1"/>
</dbReference>
<dbReference type="AlphaFoldDB" id="A0A347U9W7"/>
<gene>
    <name evidence="12 14" type="primary">htpX</name>
    <name evidence="14" type="ORF">AELL_2001</name>
    <name evidence="15" type="ORF">CP962_05045</name>
</gene>
<keyword evidence="8 12" id="KW-0862">Zinc</keyword>
<dbReference type="GO" id="GO:0006508">
    <property type="term" value="P:proteolysis"/>
    <property type="evidence" value="ECO:0007669"/>
    <property type="project" value="UniProtKB-KW"/>
</dbReference>
<evidence type="ECO:0000256" key="6">
    <source>
        <dbReference type="ARBA" id="ARBA00022723"/>
    </source>
</evidence>
<evidence type="ECO:0000256" key="2">
    <source>
        <dbReference type="ARBA" id="ARBA00009779"/>
    </source>
</evidence>
<keyword evidence="7 12" id="KW-0378">Hydrolase</keyword>
<dbReference type="PANTHER" id="PTHR43221">
    <property type="entry name" value="PROTEASE HTPX"/>
    <property type="match status" value="1"/>
</dbReference>
<evidence type="ECO:0000256" key="12">
    <source>
        <dbReference type="HAMAP-Rule" id="MF_00188"/>
    </source>
</evidence>
<feature type="active site" evidence="12">
    <location>
        <position position="130"/>
    </location>
</feature>
<dbReference type="GO" id="GO:0004222">
    <property type="term" value="F:metalloendopeptidase activity"/>
    <property type="evidence" value="ECO:0007669"/>
    <property type="project" value="UniProtKB-UniRule"/>
</dbReference>
<evidence type="ECO:0000313" key="17">
    <source>
        <dbReference type="Proteomes" id="UP000290588"/>
    </source>
</evidence>
<reference evidence="15 17" key="1">
    <citation type="submission" date="2017-09" db="EMBL/GenBank/DDBJ databases">
        <title>Genomics of the genus Arcobacter.</title>
        <authorList>
            <person name="Perez-Cataluna A."/>
            <person name="Figueras M.J."/>
            <person name="Salas-Masso N."/>
        </authorList>
    </citation>
    <scope>NUCLEOTIDE SEQUENCE [LARGE SCALE GENOMIC DNA]</scope>
    <source>
        <strain evidence="15 17">CECT 7837</strain>
    </source>
</reference>
<feature type="binding site" evidence="12">
    <location>
        <position position="129"/>
    </location>
    <ligand>
        <name>Zn(2+)</name>
        <dbReference type="ChEBI" id="CHEBI:29105"/>
        <note>catalytic</note>
    </ligand>
</feature>
<evidence type="ECO:0000256" key="10">
    <source>
        <dbReference type="ARBA" id="ARBA00023049"/>
    </source>
</evidence>
<evidence type="ECO:0000313" key="16">
    <source>
        <dbReference type="Proteomes" id="UP000262582"/>
    </source>
</evidence>
<dbReference type="NCBIfam" id="NF002826">
    <property type="entry name" value="PRK03001.1"/>
    <property type="match status" value="1"/>
</dbReference>
<proteinExistence type="inferred from homology"/>
<comment type="subcellular location">
    <subcellularLocation>
        <location evidence="1 12">Cell membrane</location>
        <topology evidence="1 12">Multi-pass membrane protein</topology>
    </subcellularLocation>
</comment>
<evidence type="ECO:0000256" key="1">
    <source>
        <dbReference type="ARBA" id="ARBA00004651"/>
    </source>
</evidence>